<keyword evidence="1" id="KW-1133">Transmembrane helix</keyword>
<feature type="transmembrane region" description="Helical" evidence="1">
    <location>
        <begin position="81"/>
        <end position="107"/>
    </location>
</feature>
<dbReference type="KEGG" id="cvn:111101620"/>
<name>A0A8B8AIP0_CRAVI</name>
<keyword evidence="1" id="KW-0812">Transmembrane</keyword>
<sequence length="189" mass="21735">MKPVVKKSRINYKQSQQGIYASRNFPLSSIRLHQRKAFLLSFCVSIVSIKSRDAFQLTVEQECFVKSQLWDKNFDQLNTSLAFICISIILTSIWLITSLVSFCILRYTERQIGGYTKKYHFINALLLVIIDAVTQIVFATGVQELLEAYSLGWTFYCVIVLLVLTIVSLLPFWISTDEPCKEFFSTLCC</sequence>
<evidence type="ECO:0000313" key="3">
    <source>
        <dbReference type="RefSeq" id="XP_022289884.1"/>
    </source>
</evidence>
<keyword evidence="1" id="KW-0472">Membrane</keyword>
<dbReference type="GeneID" id="111101620"/>
<proteinExistence type="predicted"/>
<reference evidence="3" key="1">
    <citation type="submission" date="2025-08" db="UniProtKB">
        <authorList>
            <consortium name="RefSeq"/>
        </authorList>
    </citation>
    <scope>IDENTIFICATION</scope>
    <source>
        <tissue evidence="3">Whole sample</tissue>
    </source>
</reference>
<accession>A0A8B8AIP0</accession>
<evidence type="ECO:0000313" key="2">
    <source>
        <dbReference type="Proteomes" id="UP000694844"/>
    </source>
</evidence>
<organism evidence="2 3">
    <name type="scientific">Crassostrea virginica</name>
    <name type="common">Eastern oyster</name>
    <dbReference type="NCBI Taxonomy" id="6565"/>
    <lineage>
        <taxon>Eukaryota</taxon>
        <taxon>Metazoa</taxon>
        <taxon>Spiralia</taxon>
        <taxon>Lophotrochozoa</taxon>
        <taxon>Mollusca</taxon>
        <taxon>Bivalvia</taxon>
        <taxon>Autobranchia</taxon>
        <taxon>Pteriomorphia</taxon>
        <taxon>Ostreida</taxon>
        <taxon>Ostreoidea</taxon>
        <taxon>Ostreidae</taxon>
        <taxon>Crassostrea</taxon>
    </lineage>
</organism>
<dbReference type="AlphaFoldDB" id="A0A8B8AIP0"/>
<keyword evidence="2" id="KW-1185">Reference proteome</keyword>
<feature type="transmembrane region" description="Helical" evidence="1">
    <location>
        <begin position="153"/>
        <end position="174"/>
    </location>
</feature>
<dbReference type="Proteomes" id="UP000694844">
    <property type="component" value="Chromosome 6"/>
</dbReference>
<protein>
    <submittedName>
        <fullName evidence="3">Uncharacterized protein LOC111101620 isoform X1</fullName>
    </submittedName>
</protein>
<feature type="transmembrane region" description="Helical" evidence="1">
    <location>
        <begin position="119"/>
        <end position="141"/>
    </location>
</feature>
<dbReference type="RefSeq" id="XP_022289884.1">
    <property type="nucleotide sequence ID" value="XM_022434176.1"/>
</dbReference>
<evidence type="ECO:0000256" key="1">
    <source>
        <dbReference type="SAM" id="Phobius"/>
    </source>
</evidence>
<gene>
    <name evidence="3" type="primary">LOC111101620</name>
</gene>